<feature type="domain" description="RES" evidence="1">
    <location>
        <begin position="14"/>
        <end position="142"/>
    </location>
</feature>
<protein>
    <submittedName>
        <fullName evidence="2">RES domain protein</fullName>
    </submittedName>
</protein>
<gene>
    <name evidence="2" type="ORF">HALO32_01215</name>
</gene>
<keyword evidence="3" id="KW-1185">Reference proteome</keyword>
<dbReference type="EMBL" id="CABVOU010000027">
    <property type="protein sequence ID" value="VVZ95150.1"/>
    <property type="molecule type" value="Genomic_DNA"/>
</dbReference>
<organism evidence="2 3">
    <name type="scientific">Halomonas lysinitropha</name>
    <dbReference type="NCBI Taxonomy" id="2607506"/>
    <lineage>
        <taxon>Bacteria</taxon>
        <taxon>Pseudomonadati</taxon>
        <taxon>Pseudomonadota</taxon>
        <taxon>Gammaproteobacteria</taxon>
        <taxon>Oceanospirillales</taxon>
        <taxon>Halomonadaceae</taxon>
        <taxon>Halomonas</taxon>
    </lineage>
</organism>
<name>A0A5K1I5J7_9GAMM</name>
<dbReference type="SMART" id="SM00953">
    <property type="entry name" value="RES"/>
    <property type="match status" value="1"/>
</dbReference>
<dbReference type="Proteomes" id="UP000326725">
    <property type="component" value="Unassembled WGS sequence"/>
</dbReference>
<dbReference type="RefSeq" id="WP_151442881.1">
    <property type="nucleotide sequence ID" value="NZ_CABVOU010000027.1"/>
</dbReference>
<dbReference type="Pfam" id="PF08808">
    <property type="entry name" value="RES"/>
    <property type="match status" value="1"/>
</dbReference>
<sequence>MKLYRITKERYLHDLSGQGGSYRDGGRWNRAGHPVLYFGLSASVVMLEMGNYILNPRQVPKDMVLGIYEVDTRAIDTVELSDLPEGWDQFPYPSSTQHLGSDFLAANQNLILQVPSCAAGGLDDIAVVNPLHPEVRHIRLVETVTQIYNPRLFEGMK</sequence>
<proteinExistence type="predicted"/>
<evidence type="ECO:0000313" key="3">
    <source>
        <dbReference type="Proteomes" id="UP000326725"/>
    </source>
</evidence>
<dbReference type="InterPro" id="IPR014914">
    <property type="entry name" value="RES_dom"/>
</dbReference>
<evidence type="ECO:0000259" key="1">
    <source>
        <dbReference type="SMART" id="SM00953"/>
    </source>
</evidence>
<accession>A0A5K1I5J7</accession>
<reference evidence="2 3" key="1">
    <citation type="submission" date="2019-09" db="EMBL/GenBank/DDBJ databases">
        <authorList>
            <person name="Criscuolo A."/>
        </authorList>
    </citation>
    <scope>NUCLEOTIDE SEQUENCE [LARGE SCALE GENOMIC DNA]</scope>
    <source>
        <strain evidence="3">3(2)</strain>
    </source>
</reference>
<evidence type="ECO:0000313" key="2">
    <source>
        <dbReference type="EMBL" id="VVZ95150.1"/>
    </source>
</evidence>
<dbReference type="AlphaFoldDB" id="A0A5K1I5J7"/>